<keyword evidence="6" id="KW-0732">Signal</keyword>
<dbReference type="Proteomes" id="UP000037460">
    <property type="component" value="Unassembled WGS sequence"/>
</dbReference>
<gene>
    <name evidence="7" type="ORF">Ctob_013699</name>
</gene>
<dbReference type="OrthoDB" id="1938621at2759"/>
<comment type="subcellular location">
    <subcellularLocation>
        <location evidence="1">Membrane</location>
        <topology evidence="1">Peripheral membrane protein</topology>
    </subcellularLocation>
</comment>
<dbReference type="EMBL" id="JWZX01001696">
    <property type="protein sequence ID" value="KOO32737.1"/>
    <property type="molecule type" value="Genomic_DNA"/>
</dbReference>
<evidence type="ECO:0000256" key="4">
    <source>
        <dbReference type="ARBA" id="ARBA00023276"/>
    </source>
</evidence>
<keyword evidence="8" id="KW-1185">Reference proteome</keyword>
<keyword evidence="2 5" id="KW-0602">Photosynthesis</keyword>
<comment type="similarity">
    <text evidence="5">Belongs to the Psb28 family.</text>
</comment>
<evidence type="ECO:0000256" key="1">
    <source>
        <dbReference type="ARBA" id="ARBA00004170"/>
    </source>
</evidence>
<protein>
    <recommendedName>
        <fullName evidence="5">Photosystem II reaction center Psb28 protein</fullName>
    </recommendedName>
</protein>
<evidence type="ECO:0000256" key="6">
    <source>
        <dbReference type="SAM" id="SignalP"/>
    </source>
</evidence>
<dbReference type="GO" id="GO:0015979">
    <property type="term" value="P:photosynthesis"/>
    <property type="evidence" value="ECO:0007669"/>
    <property type="project" value="UniProtKB-KW"/>
</dbReference>
<dbReference type="PANTHER" id="PTHR34963">
    <property type="match status" value="1"/>
</dbReference>
<dbReference type="GO" id="GO:0009523">
    <property type="term" value="C:photosystem II"/>
    <property type="evidence" value="ECO:0007669"/>
    <property type="project" value="UniProtKB-KW"/>
</dbReference>
<dbReference type="NCBIfam" id="TIGR03047">
    <property type="entry name" value="PS_II_psb28"/>
    <property type="match status" value="1"/>
</dbReference>
<evidence type="ECO:0000256" key="2">
    <source>
        <dbReference type="ARBA" id="ARBA00022531"/>
    </source>
</evidence>
<dbReference type="Gene3D" id="2.40.30.220">
    <property type="entry name" value="Photosystem II Psb28"/>
    <property type="match status" value="1"/>
</dbReference>
<sequence length="158" mass="16742">MPAIVLLLAAALVPAAALRVLPATARPVVRPHCAATMMAEATPAAAAYIEFIVGVPEPCVPDVSLTRSRDGTTGVATFTFDNPTFLQASTTALGDTTGMYLKDSEGTVKTSEVTATFTNGKPRIVKGVVVLKSSDEWDRFMRFMERYAKANGLGFSKA</sequence>
<accession>A0A0M0K2A3</accession>
<evidence type="ECO:0000256" key="3">
    <source>
        <dbReference type="ARBA" id="ARBA00023136"/>
    </source>
</evidence>
<dbReference type="HAMAP" id="MF_01370">
    <property type="entry name" value="PSII_Psb28"/>
    <property type="match status" value="1"/>
</dbReference>
<organism evidence="7 8">
    <name type="scientific">Chrysochromulina tobinii</name>
    <dbReference type="NCBI Taxonomy" id="1460289"/>
    <lineage>
        <taxon>Eukaryota</taxon>
        <taxon>Haptista</taxon>
        <taxon>Haptophyta</taxon>
        <taxon>Prymnesiophyceae</taxon>
        <taxon>Prymnesiales</taxon>
        <taxon>Chrysochromulinaceae</taxon>
        <taxon>Chrysochromulina</taxon>
    </lineage>
</organism>
<proteinExistence type="inferred from homology"/>
<dbReference type="AlphaFoldDB" id="A0A0M0K2A3"/>
<keyword evidence="3" id="KW-0472">Membrane</keyword>
<dbReference type="InterPro" id="IPR005610">
    <property type="entry name" value="PSII_Psb28_class-1"/>
</dbReference>
<evidence type="ECO:0000256" key="5">
    <source>
        <dbReference type="RuleBase" id="RU003509"/>
    </source>
</evidence>
<comment type="caution">
    <text evidence="7">The sequence shown here is derived from an EMBL/GenBank/DDBJ whole genome shotgun (WGS) entry which is preliminary data.</text>
</comment>
<feature type="chain" id="PRO_5005602399" description="Photosystem II reaction center Psb28 protein" evidence="6">
    <location>
        <begin position="18"/>
        <end position="158"/>
    </location>
</feature>
<feature type="signal peptide" evidence="6">
    <location>
        <begin position="1"/>
        <end position="17"/>
    </location>
</feature>
<evidence type="ECO:0000313" key="7">
    <source>
        <dbReference type="EMBL" id="KOO32737.1"/>
    </source>
</evidence>
<dbReference type="PANTHER" id="PTHR34963:SF2">
    <property type="entry name" value="PHOTOSYSTEM II REACTION CENTER PSB28 PROTEIN, CHLOROPLASTIC"/>
    <property type="match status" value="1"/>
</dbReference>
<keyword evidence="4 5" id="KW-0604">Photosystem II</keyword>
<dbReference type="Pfam" id="PF03912">
    <property type="entry name" value="Psb28"/>
    <property type="match status" value="1"/>
</dbReference>
<dbReference type="InterPro" id="IPR038676">
    <property type="entry name" value="Psb28_c1_sf"/>
</dbReference>
<evidence type="ECO:0000313" key="8">
    <source>
        <dbReference type="Proteomes" id="UP000037460"/>
    </source>
</evidence>
<reference evidence="8" key="1">
    <citation type="journal article" date="2015" name="PLoS Genet.">
        <title>Genome Sequence and Transcriptome Analyses of Chrysochromulina tobin: Metabolic Tools for Enhanced Algal Fitness in the Prominent Order Prymnesiales (Haptophyceae).</title>
        <authorList>
            <person name="Hovde B.T."/>
            <person name="Deodato C.R."/>
            <person name="Hunsperger H.M."/>
            <person name="Ryken S.A."/>
            <person name="Yost W."/>
            <person name="Jha R.K."/>
            <person name="Patterson J."/>
            <person name="Monnat R.J. Jr."/>
            <person name="Barlow S.B."/>
            <person name="Starkenburg S.R."/>
            <person name="Cattolico R.A."/>
        </authorList>
    </citation>
    <scope>NUCLEOTIDE SEQUENCE</scope>
    <source>
        <strain evidence="8">CCMP291</strain>
    </source>
</reference>
<name>A0A0M0K2A3_9EUKA</name>